<dbReference type="AlphaFoldDB" id="A0ABD6DMI5"/>
<organism evidence="2 3">
    <name type="scientific">Haloarchaeobius litoreus</name>
    <dbReference type="NCBI Taxonomy" id="755306"/>
    <lineage>
        <taxon>Archaea</taxon>
        <taxon>Methanobacteriati</taxon>
        <taxon>Methanobacteriota</taxon>
        <taxon>Stenosarchaea group</taxon>
        <taxon>Halobacteria</taxon>
        <taxon>Halobacteriales</taxon>
        <taxon>Halorubellaceae</taxon>
        <taxon>Haloarchaeobius</taxon>
    </lineage>
</organism>
<dbReference type="SUPFAM" id="SSF56300">
    <property type="entry name" value="Metallo-dependent phosphatases"/>
    <property type="match status" value="1"/>
</dbReference>
<dbReference type="CDD" id="cd00838">
    <property type="entry name" value="MPP_superfamily"/>
    <property type="match status" value="1"/>
</dbReference>
<name>A0ABD6DMI5_9EURY</name>
<keyword evidence="3" id="KW-1185">Reference proteome</keyword>
<evidence type="ECO:0000313" key="2">
    <source>
        <dbReference type="EMBL" id="MFD1647559.1"/>
    </source>
</evidence>
<dbReference type="EMBL" id="JBHUDO010000004">
    <property type="protein sequence ID" value="MFD1647559.1"/>
    <property type="molecule type" value="Genomic_DNA"/>
</dbReference>
<proteinExistence type="predicted"/>
<accession>A0ABD6DMI5</accession>
<dbReference type="InterPro" id="IPR029052">
    <property type="entry name" value="Metallo-depent_PP-like"/>
</dbReference>
<dbReference type="Pfam" id="PF00149">
    <property type="entry name" value="Metallophos"/>
    <property type="match status" value="1"/>
</dbReference>
<feature type="domain" description="Calcineurin-like phosphoesterase" evidence="1">
    <location>
        <begin position="4"/>
        <end position="85"/>
    </location>
</feature>
<protein>
    <submittedName>
        <fullName evidence="2">Metallophosphoesterase</fullName>
    </submittedName>
</protein>
<evidence type="ECO:0000313" key="3">
    <source>
        <dbReference type="Proteomes" id="UP001597034"/>
    </source>
</evidence>
<reference evidence="2 3" key="1">
    <citation type="journal article" date="2019" name="Int. J. Syst. Evol. Microbiol.">
        <title>The Global Catalogue of Microorganisms (GCM) 10K type strain sequencing project: providing services to taxonomists for standard genome sequencing and annotation.</title>
        <authorList>
            <consortium name="The Broad Institute Genomics Platform"/>
            <consortium name="The Broad Institute Genome Sequencing Center for Infectious Disease"/>
            <person name="Wu L."/>
            <person name="Ma J."/>
        </authorList>
    </citation>
    <scope>NUCLEOTIDE SEQUENCE [LARGE SCALE GENOMIC DNA]</scope>
    <source>
        <strain evidence="2 3">CGMCC 1.10390</strain>
    </source>
</reference>
<dbReference type="Gene3D" id="3.60.21.10">
    <property type="match status" value="1"/>
</dbReference>
<gene>
    <name evidence="2" type="ORF">ACFSBL_17855</name>
</gene>
<comment type="caution">
    <text evidence="2">The sequence shown here is derived from an EMBL/GenBank/DDBJ whole genome shotgun (WGS) entry which is preliminary data.</text>
</comment>
<evidence type="ECO:0000259" key="1">
    <source>
        <dbReference type="Pfam" id="PF00149"/>
    </source>
</evidence>
<dbReference type="Proteomes" id="UP001597034">
    <property type="component" value="Unassembled WGS sequence"/>
</dbReference>
<dbReference type="InterPro" id="IPR004843">
    <property type="entry name" value="Calcineurin-like_PHP"/>
</dbReference>
<sequence length="303" mass="34202">MGQRYLVLGDHHGDTESLRRVRDDIEDETFDFVVHVGDLTDAMRAGRETAVRQLDEVEPVLAEIAAHARHDLVWVWGNRDHFGDFDADLGVGTEVPSNGCVTVGGQRFTNDLDAVASDVVLVTHMETWRLLDQFEGRAHFCGNTHLGRLKGRRLNSAFLQYTHRETGEQSFGGYFVVDVTDEPPFDVEMREVGTLDRFDCPDHGERGVQYHSAFDDCVYCAEPDILMREMAASAFYGLTNDTERERVRDEELVSYAVELWDDPPTGFGSAFAAYVDSVTEDRYAPLDRTDDGLLRVAEKSYAY</sequence>
<dbReference type="RefSeq" id="WP_256401958.1">
    <property type="nucleotide sequence ID" value="NZ_JANHJR010000004.1"/>
</dbReference>